<accession>A0ABY2XJ92</accession>
<name>A0ABY2XJ92_9GAMM</name>
<feature type="domain" description="CusB-like beta-barrel" evidence="4">
    <location>
        <begin position="196"/>
        <end position="267"/>
    </location>
</feature>
<feature type="domain" description="YknX-like C-terminal permuted SH3-like" evidence="5">
    <location>
        <begin position="274"/>
        <end position="342"/>
    </location>
</feature>
<dbReference type="Pfam" id="PF25917">
    <property type="entry name" value="BSH_RND"/>
    <property type="match status" value="1"/>
</dbReference>
<dbReference type="InterPro" id="IPR058792">
    <property type="entry name" value="Beta-barrel_RND_2"/>
</dbReference>
<protein>
    <submittedName>
        <fullName evidence="6">Efflux RND transporter periplasmic adaptor subunit</fullName>
    </submittedName>
</protein>
<keyword evidence="7" id="KW-1185">Reference proteome</keyword>
<dbReference type="Proteomes" id="UP000739180">
    <property type="component" value="Unassembled WGS sequence"/>
</dbReference>
<dbReference type="EMBL" id="VCQT01000044">
    <property type="protein sequence ID" value="TMW11485.1"/>
    <property type="molecule type" value="Genomic_DNA"/>
</dbReference>
<dbReference type="SUPFAM" id="SSF111369">
    <property type="entry name" value="HlyD-like secretion proteins"/>
    <property type="match status" value="1"/>
</dbReference>
<evidence type="ECO:0000256" key="1">
    <source>
        <dbReference type="ARBA" id="ARBA00009477"/>
    </source>
</evidence>
<dbReference type="Gene3D" id="1.10.287.470">
    <property type="entry name" value="Helix hairpin bin"/>
    <property type="match status" value="1"/>
</dbReference>
<sequence length="362" mass="38465">MLRVTLSLLLAASLGLGIGAWHYLGQDGQPAGPPTLVQVATAILSPLADQLDVPGTARASRTLTLLSEVDSRVIKLHFQEGQSVDAGDLLASLDDRRAQEQLEQARAAYQLALTDYQSAARQVGERVLSQTGANDLKVVMEAARVGLEASRVALAAHRIRAPFDGIMGPRLVAPGADLSSGDAIATLDSVRNLEVVFQAPRRYLSALRPGLPVTAGSEVYPGKGFSGKVMLVDGRVGGADGSLHVKALLNNDDALLRPGQPLRVSMHLQEHAAVLVPEQAIITQGAQSYVFTVSKMRRAERRTVSLGERRADGWVEITAGLKDREPVIVKGHSHLGSGAPVRIIENQDAGPPDRPATRRAAV</sequence>
<gene>
    <name evidence="6" type="ORF">FGS76_15710</name>
</gene>
<dbReference type="NCBIfam" id="TIGR01730">
    <property type="entry name" value="RND_mfp"/>
    <property type="match status" value="1"/>
</dbReference>
<evidence type="ECO:0000259" key="3">
    <source>
        <dbReference type="Pfam" id="PF25917"/>
    </source>
</evidence>
<evidence type="ECO:0000313" key="6">
    <source>
        <dbReference type="EMBL" id="TMW11485.1"/>
    </source>
</evidence>
<evidence type="ECO:0000256" key="2">
    <source>
        <dbReference type="SAM" id="MobiDB-lite"/>
    </source>
</evidence>
<comment type="similarity">
    <text evidence="1">Belongs to the membrane fusion protein (MFP) (TC 8.A.1) family.</text>
</comment>
<dbReference type="Pfam" id="PF25989">
    <property type="entry name" value="YknX_C"/>
    <property type="match status" value="1"/>
</dbReference>
<evidence type="ECO:0000259" key="4">
    <source>
        <dbReference type="Pfam" id="PF25954"/>
    </source>
</evidence>
<feature type="domain" description="Multidrug resistance protein MdtA-like barrel-sandwich hybrid" evidence="3">
    <location>
        <begin position="62"/>
        <end position="184"/>
    </location>
</feature>
<dbReference type="RefSeq" id="WP_138773574.1">
    <property type="nucleotide sequence ID" value="NZ_JBHSSX010000009.1"/>
</dbReference>
<dbReference type="Gene3D" id="2.40.30.170">
    <property type="match status" value="1"/>
</dbReference>
<dbReference type="InterPro" id="IPR058625">
    <property type="entry name" value="MdtA-like_BSH"/>
</dbReference>
<proteinExistence type="inferred from homology"/>
<feature type="region of interest" description="Disordered" evidence="2">
    <location>
        <begin position="343"/>
        <end position="362"/>
    </location>
</feature>
<reference evidence="6 7" key="1">
    <citation type="submission" date="2019-05" db="EMBL/GenBank/DDBJ databases">
        <title>Genome of Alcanivorax gelatiniphagus, an oil degrading marine bacteria.</title>
        <authorList>
            <person name="Kwon K.K."/>
        </authorList>
    </citation>
    <scope>NUCLEOTIDE SEQUENCE [LARGE SCALE GENOMIC DNA]</scope>
    <source>
        <strain evidence="6 7">MEBiC 08158</strain>
    </source>
</reference>
<dbReference type="InterPro" id="IPR006143">
    <property type="entry name" value="RND_pump_MFP"/>
</dbReference>
<comment type="caution">
    <text evidence="6">The sequence shown here is derived from an EMBL/GenBank/DDBJ whole genome shotgun (WGS) entry which is preliminary data.</text>
</comment>
<dbReference type="InterPro" id="IPR058637">
    <property type="entry name" value="YknX-like_C"/>
</dbReference>
<dbReference type="Pfam" id="PF25954">
    <property type="entry name" value="Beta-barrel_RND_2"/>
    <property type="match status" value="1"/>
</dbReference>
<evidence type="ECO:0000259" key="5">
    <source>
        <dbReference type="Pfam" id="PF25989"/>
    </source>
</evidence>
<organism evidence="6 7">
    <name type="scientific">Alloalcanivorax gelatiniphagus</name>
    <dbReference type="NCBI Taxonomy" id="1194167"/>
    <lineage>
        <taxon>Bacteria</taxon>
        <taxon>Pseudomonadati</taxon>
        <taxon>Pseudomonadota</taxon>
        <taxon>Gammaproteobacteria</taxon>
        <taxon>Oceanospirillales</taxon>
        <taxon>Alcanivoracaceae</taxon>
        <taxon>Alloalcanivorax</taxon>
    </lineage>
</organism>
<dbReference type="Gene3D" id="2.40.420.20">
    <property type="match status" value="1"/>
</dbReference>
<dbReference type="PANTHER" id="PTHR30469">
    <property type="entry name" value="MULTIDRUG RESISTANCE PROTEIN MDTA"/>
    <property type="match status" value="1"/>
</dbReference>
<dbReference type="Gene3D" id="2.40.50.100">
    <property type="match status" value="1"/>
</dbReference>
<evidence type="ECO:0000313" key="7">
    <source>
        <dbReference type="Proteomes" id="UP000739180"/>
    </source>
</evidence>